<evidence type="ECO:0000313" key="3">
    <source>
        <dbReference type="Proteomes" id="UP000424180"/>
    </source>
</evidence>
<sequence>MKTYIYALLILLGIFAIVALLAGLCILGSFYPLFSIIALSLFFTSLLYCLILFVVKSYMR</sequence>
<feature type="transmembrane region" description="Helical" evidence="1">
    <location>
        <begin position="36"/>
        <end position="55"/>
    </location>
</feature>
<protein>
    <submittedName>
        <fullName evidence="2">Uncharacterized protein</fullName>
    </submittedName>
</protein>
<proteinExistence type="predicted"/>
<organism evidence="2 3">
    <name type="scientific">Lactococcus phage CHPC52</name>
    <dbReference type="NCBI Taxonomy" id="2675251"/>
    <lineage>
        <taxon>Viruses</taxon>
        <taxon>Duplodnaviria</taxon>
        <taxon>Heunggongvirae</taxon>
        <taxon>Uroviricota</taxon>
        <taxon>Caudoviricetes</taxon>
        <taxon>Skunavirus</taxon>
        <taxon>Skunavirus CHPC52</taxon>
    </lineage>
</organism>
<evidence type="ECO:0000313" key="2">
    <source>
        <dbReference type="EMBL" id="QGT53056.1"/>
    </source>
</evidence>
<reference evidence="2 3" key="1">
    <citation type="submission" date="2019-11" db="EMBL/GenBank/DDBJ databases">
        <title>Genome Sequences of 31 Lactococcus lactis Bacteriophages Isolated from Foods.</title>
        <authorList>
            <person name="Marcelli B."/>
            <person name="de Jong A."/>
            <person name="Kuipers O.P."/>
        </authorList>
    </citation>
    <scope>NUCLEOTIDE SEQUENCE [LARGE SCALE GENOMIC DNA]</scope>
</reference>
<keyword evidence="1" id="KW-0472">Membrane</keyword>
<keyword evidence="3" id="KW-1185">Reference proteome</keyword>
<gene>
    <name evidence="2" type="ORF">CHPC52_000713</name>
</gene>
<dbReference type="Proteomes" id="UP000424180">
    <property type="component" value="Segment"/>
</dbReference>
<name>A0A650ET21_9CAUD</name>
<accession>A0A650ET21</accession>
<evidence type="ECO:0000256" key="1">
    <source>
        <dbReference type="SAM" id="Phobius"/>
    </source>
</evidence>
<feature type="transmembrane region" description="Helical" evidence="1">
    <location>
        <begin position="7"/>
        <end position="30"/>
    </location>
</feature>
<keyword evidence="1" id="KW-0812">Transmembrane</keyword>
<dbReference type="EMBL" id="MN689519">
    <property type="protein sequence ID" value="QGT53056.1"/>
    <property type="molecule type" value="Genomic_DNA"/>
</dbReference>
<keyword evidence="1" id="KW-1133">Transmembrane helix</keyword>